<dbReference type="AlphaFoldDB" id="A0A3Q7GZ95"/>
<evidence type="ECO:0000313" key="2">
    <source>
        <dbReference type="Proteomes" id="UP000004994"/>
    </source>
</evidence>
<dbReference type="EnsemblPlants" id="Solyc06g066035.1.1">
    <property type="protein sequence ID" value="Solyc06g066035.1.1"/>
    <property type="gene ID" value="Solyc06g066035.1"/>
</dbReference>
<reference evidence="1" key="2">
    <citation type="submission" date="2019-01" db="UniProtKB">
        <authorList>
            <consortium name="EnsemblPlants"/>
        </authorList>
    </citation>
    <scope>IDENTIFICATION</scope>
    <source>
        <strain evidence="1">cv. Heinz 1706</strain>
    </source>
</reference>
<accession>A0A3Q7GZ95</accession>
<sequence>MSSSSGLENVHYEGSKLHVFEKICQNIVQPKKHISSRVVSTKSIETMTGGIFSKPRAQISNTFHAKSKMLNNCIQVYTPSRVRRKVVHLPVYADDYAFLNLLDISKREVDLFIQGVVPSEEIAS</sequence>
<dbReference type="Proteomes" id="UP000004994">
    <property type="component" value="Chromosome 6"/>
</dbReference>
<keyword evidence="2" id="KW-1185">Reference proteome</keyword>
<reference evidence="1" key="1">
    <citation type="journal article" date="2012" name="Nature">
        <title>The tomato genome sequence provides insights into fleshy fruit evolution.</title>
        <authorList>
            <consortium name="Tomato Genome Consortium"/>
        </authorList>
    </citation>
    <scope>NUCLEOTIDE SEQUENCE [LARGE SCALE GENOMIC DNA]</scope>
    <source>
        <strain evidence="1">cv. Heinz 1706</strain>
    </source>
</reference>
<protein>
    <submittedName>
        <fullName evidence="1">Uncharacterized protein</fullName>
    </submittedName>
</protein>
<proteinExistence type="predicted"/>
<dbReference type="InParanoid" id="A0A3Q7GZ95"/>
<evidence type="ECO:0000313" key="1">
    <source>
        <dbReference type="EnsemblPlants" id="Solyc06g066035.1.1"/>
    </source>
</evidence>
<name>A0A3Q7GZ95_SOLLC</name>
<organism evidence="1">
    <name type="scientific">Solanum lycopersicum</name>
    <name type="common">Tomato</name>
    <name type="synonym">Lycopersicon esculentum</name>
    <dbReference type="NCBI Taxonomy" id="4081"/>
    <lineage>
        <taxon>Eukaryota</taxon>
        <taxon>Viridiplantae</taxon>
        <taxon>Streptophyta</taxon>
        <taxon>Embryophyta</taxon>
        <taxon>Tracheophyta</taxon>
        <taxon>Spermatophyta</taxon>
        <taxon>Magnoliopsida</taxon>
        <taxon>eudicotyledons</taxon>
        <taxon>Gunneridae</taxon>
        <taxon>Pentapetalae</taxon>
        <taxon>asterids</taxon>
        <taxon>lamiids</taxon>
        <taxon>Solanales</taxon>
        <taxon>Solanaceae</taxon>
        <taxon>Solanoideae</taxon>
        <taxon>Solaneae</taxon>
        <taxon>Solanum</taxon>
        <taxon>Solanum subgen. Lycopersicon</taxon>
    </lineage>
</organism>
<dbReference type="Gramene" id="Solyc06g066035.1.1">
    <property type="protein sequence ID" value="Solyc06g066035.1.1"/>
    <property type="gene ID" value="Solyc06g066035.1"/>
</dbReference>